<organism evidence="1">
    <name type="scientific">Ignisphaera aggregans</name>
    <dbReference type="NCBI Taxonomy" id="334771"/>
    <lineage>
        <taxon>Archaea</taxon>
        <taxon>Thermoproteota</taxon>
        <taxon>Thermoprotei</taxon>
        <taxon>Desulfurococcales</taxon>
        <taxon>Desulfurococcaceae</taxon>
        <taxon>Ignisphaera</taxon>
    </lineage>
</organism>
<proteinExistence type="predicted"/>
<comment type="caution">
    <text evidence="1">The sequence shown here is derived from an EMBL/GenBank/DDBJ whole genome shotgun (WGS) entry which is preliminary data.</text>
</comment>
<sequence length="68" mass="7983">MVFAKHLHRRRRGYRANQKTLFSGYKAGDSINMLLREARANTSKNIYYVYRHALKMLARLVVTKLGEV</sequence>
<protein>
    <submittedName>
        <fullName evidence="1">Uncharacterized protein</fullName>
    </submittedName>
</protein>
<gene>
    <name evidence="1" type="ORF">ENO26_00575</name>
</gene>
<dbReference type="EMBL" id="DSEU01000002">
    <property type="protein sequence ID" value="HEM66069.1"/>
    <property type="molecule type" value="Genomic_DNA"/>
</dbReference>
<dbReference type="AlphaFoldDB" id="A0A7J2U0K9"/>
<reference evidence="1" key="1">
    <citation type="journal article" date="2020" name="mSystems">
        <title>Genome- and Community-Level Interaction Insights into Carbon Utilization and Element Cycling Functions of Hydrothermarchaeota in Hydrothermal Sediment.</title>
        <authorList>
            <person name="Zhou Z."/>
            <person name="Liu Y."/>
            <person name="Xu W."/>
            <person name="Pan J."/>
            <person name="Luo Z.H."/>
            <person name="Li M."/>
        </authorList>
    </citation>
    <scope>NUCLEOTIDE SEQUENCE [LARGE SCALE GENOMIC DNA]</scope>
    <source>
        <strain evidence="1">SpSt-125</strain>
    </source>
</reference>
<accession>A0A7J2U0K9</accession>
<name>A0A7J2U0K9_9CREN</name>
<evidence type="ECO:0000313" key="1">
    <source>
        <dbReference type="EMBL" id="HEM66069.1"/>
    </source>
</evidence>